<sequence length="218" mass="25605">MEVFTNPMAFSSNLKRDMIHVKRKRPTKSAHDHPHNCYNEISKKSKKKTYRISRKVDLQTIRDHIDPDSIESFIDKERTYSTSKNLLKNVKDKSLIQERSICGQLDSFHKVAKERERVNSKYSLKNMSKILRSKYKQGKGRSSTSSFRDLGLNAVSGLKKNAKAFKNDKEKVPISDEQIDHMITRNMRRFNSENYDEAPITYEEKLMQSKYSRSTQKY</sequence>
<protein>
    <submittedName>
        <fullName evidence="1">Uncharacterized protein</fullName>
    </submittedName>
</protein>
<evidence type="ECO:0000313" key="1">
    <source>
        <dbReference type="EMBL" id="CAI2362573.1"/>
    </source>
</evidence>
<proteinExistence type="predicted"/>
<reference evidence="1" key="1">
    <citation type="submission" date="2023-07" db="EMBL/GenBank/DDBJ databases">
        <authorList>
            <consortium name="AG Swart"/>
            <person name="Singh M."/>
            <person name="Singh A."/>
            <person name="Seah K."/>
            <person name="Emmerich C."/>
        </authorList>
    </citation>
    <scope>NUCLEOTIDE SEQUENCE</scope>
    <source>
        <strain evidence="1">DP1</strain>
    </source>
</reference>
<dbReference type="AlphaFoldDB" id="A0AAD1UCH4"/>
<dbReference type="EMBL" id="CAMPGE010003729">
    <property type="protein sequence ID" value="CAI2362573.1"/>
    <property type="molecule type" value="Genomic_DNA"/>
</dbReference>
<keyword evidence="2" id="KW-1185">Reference proteome</keyword>
<name>A0AAD1UCH4_EUPCR</name>
<comment type="caution">
    <text evidence="1">The sequence shown here is derived from an EMBL/GenBank/DDBJ whole genome shotgun (WGS) entry which is preliminary data.</text>
</comment>
<evidence type="ECO:0000313" key="2">
    <source>
        <dbReference type="Proteomes" id="UP001295684"/>
    </source>
</evidence>
<dbReference type="Proteomes" id="UP001295684">
    <property type="component" value="Unassembled WGS sequence"/>
</dbReference>
<organism evidence="1 2">
    <name type="scientific">Euplotes crassus</name>
    <dbReference type="NCBI Taxonomy" id="5936"/>
    <lineage>
        <taxon>Eukaryota</taxon>
        <taxon>Sar</taxon>
        <taxon>Alveolata</taxon>
        <taxon>Ciliophora</taxon>
        <taxon>Intramacronucleata</taxon>
        <taxon>Spirotrichea</taxon>
        <taxon>Hypotrichia</taxon>
        <taxon>Euplotida</taxon>
        <taxon>Euplotidae</taxon>
        <taxon>Moneuplotes</taxon>
    </lineage>
</organism>
<gene>
    <name evidence="1" type="ORF">ECRASSUSDP1_LOCUS3897</name>
</gene>
<accession>A0AAD1UCH4</accession>